<dbReference type="EMBL" id="JBEYXT010000272">
    <property type="protein sequence ID" value="MEU6806137.1"/>
    <property type="molecule type" value="Genomic_DNA"/>
</dbReference>
<sequence>MRIGLRRRRTGRTGGEARDLDLYEVAYLAGGAHRVADSAVVTLAERGLLTVRGSRVRAVDGEQRPAHPVEDALLASCRRSRRVVAVHSALQRSPEVEEIGRRLAAQGLVTGSRRRSTRAGRRRLRAAQENGSLPAYVFEGPAVLPRGPVRRGMAGVQPIPSGLGRALIRMGKALDNDYDHGTGSDSGSGSGSDWASGSDSGSGGGFGCGGGGGGGGGD</sequence>
<feature type="region of interest" description="Disordered" evidence="1">
    <location>
        <begin position="178"/>
        <end position="218"/>
    </location>
</feature>
<dbReference type="Proteomes" id="UP001551189">
    <property type="component" value="Unassembled WGS sequence"/>
</dbReference>
<dbReference type="RefSeq" id="WP_359701581.1">
    <property type="nucleotide sequence ID" value="NZ_JBEYXT010000272.1"/>
</dbReference>
<comment type="caution">
    <text evidence="2">The sequence shown here is derived from an EMBL/GenBank/DDBJ whole genome shotgun (WGS) entry which is preliminary data.</text>
</comment>
<reference evidence="2 3" key="1">
    <citation type="submission" date="2024-06" db="EMBL/GenBank/DDBJ databases">
        <title>The Natural Products Discovery Center: Release of the First 8490 Sequenced Strains for Exploring Actinobacteria Biosynthetic Diversity.</title>
        <authorList>
            <person name="Kalkreuter E."/>
            <person name="Kautsar S.A."/>
            <person name="Yang D."/>
            <person name="Bader C.D."/>
            <person name="Teijaro C.N."/>
            <person name="Fluegel L."/>
            <person name="Davis C.M."/>
            <person name="Simpson J.R."/>
            <person name="Lauterbach L."/>
            <person name="Steele A.D."/>
            <person name="Gui C."/>
            <person name="Meng S."/>
            <person name="Li G."/>
            <person name="Viehrig K."/>
            <person name="Ye F."/>
            <person name="Su P."/>
            <person name="Kiefer A.F."/>
            <person name="Nichols A."/>
            <person name="Cepeda A.J."/>
            <person name="Yan W."/>
            <person name="Fan B."/>
            <person name="Jiang Y."/>
            <person name="Adhikari A."/>
            <person name="Zheng C.-J."/>
            <person name="Schuster L."/>
            <person name="Cowan T.M."/>
            <person name="Smanski M.J."/>
            <person name="Chevrette M.G."/>
            <person name="De Carvalho L.P.S."/>
            <person name="Shen B."/>
        </authorList>
    </citation>
    <scope>NUCLEOTIDE SEQUENCE [LARGE SCALE GENOMIC DNA]</scope>
    <source>
        <strain evidence="2 3">NPDC046851</strain>
    </source>
</reference>
<evidence type="ECO:0000313" key="2">
    <source>
        <dbReference type="EMBL" id="MEU6806137.1"/>
    </source>
</evidence>
<name>A0ABV3B9K4_9ACTN</name>
<dbReference type="NCBIfam" id="TIGR04222">
    <property type="entry name" value="near_uncomplex"/>
    <property type="match status" value="1"/>
</dbReference>
<evidence type="ECO:0000313" key="3">
    <source>
        <dbReference type="Proteomes" id="UP001551189"/>
    </source>
</evidence>
<dbReference type="InterPro" id="IPR026467">
    <property type="entry name" value="Ser/Gly_Cys_C_dom"/>
</dbReference>
<feature type="compositionally biased region" description="Gly residues" evidence="1">
    <location>
        <begin position="200"/>
        <end position="218"/>
    </location>
</feature>
<evidence type="ECO:0000256" key="1">
    <source>
        <dbReference type="SAM" id="MobiDB-lite"/>
    </source>
</evidence>
<keyword evidence="3" id="KW-1185">Reference proteome</keyword>
<organism evidence="2 3">
    <name type="scientific">Streptomyces neyagawaensis</name>
    <dbReference type="NCBI Taxonomy" id="42238"/>
    <lineage>
        <taxon>Bacteria</taxon>
        <taxon>Bacillati</taxon>
        <taxon>Actinomycetota</taxon>
        <taxon>Actinomycetes</taxon>
        <taxon>Kitasatosporales</taxon>
        <taxon>Streptomycetaceae</taxon>
        <taxon>Streptomyces</taxon>
    </lineage>
</organism>
<protein>
    <submittedName>
        <fullName evidence="2">TIGR04222 domain-containing membrane protein</fullName>
    </submittedName>
</protein>
<accession>A0ABV3B9K4</accession>
<gene>
    <name evidence="2" type="ORF">ABZ931_34870</name>
</gene>
<proteinExistence type="predicted"/>